<proteinExistence type="predicted"/>
<accession>A0ABN7MGA9</accession>
<dbReference type="InterPro" id="IPR021809">
    <property type="entry name" value="DUF3386"/>
</dbReference>
<protein>
    <submittedName>
        <fullName evidence="1">Uncharacterized protein</fullName>
    </submittedName>
</protein>
<keyword evidence="2" id="KW-1185">Reference proteome</keyword>
<dbReference type="EMBL" id="CAJNBJ010000021">
    <property type="protein sequence ID" value="CAE6800998.1"/>
    <property type="molecule type" value="Genomic_DNA"/>
</dbReference>
<sequence length="96" mass="10945">MTPVESKGQTLVDDPAARLLVKDAHSRMYKWPASFAGYRAHVTLNEDGQSVVGMESYVNEYLEVNGIWMPLRRCMSFGENGVVKMRVIELSQHEVW</sequence>
<evidence type="ECO:0000313" key="1">
    <source>
        <dbReference type="EMBL" id="CAE6800998.1"/>
    </source>
</evidence>
<reference evidence="1 2" key="1">
    <citation type="submission" date="2021-02" db="EMBL/GenBank/DDBJ databases">
        <authorList>
            <person name="Han P."/>
        </authorList>
    </citation>
    <scope>NUCLEOTIDE SEQUENCE [LARGE SCALE GENOMIC DNA]</scope>
    <source>
        <strain evidence="1">Candidatus Nitrospira sp. ZN2</strain>
    </source>
</reference>
<evidence type="ECO:0000313" key="2">
    <source>
        <dbReference type="Proteomes" id="UP000675880"/>
    </source>
</evidence>
<dbReference type="Pfam" id="PF11866">
    <property type="entry name" value="DUF3386"/>
    <property type="match status" value="1"/>
</dbReference>
<dbReference type="Proteomes" id="UP000675880">
    <property type="component" value="Unassembled WGS sequence"/>
</dbReference>
<gene>
    <name evidence="1" type="ORF">NSPZN2_80063</name>
</gene>
<name>A0ABN7MGA9_9BACT</name>
<organism evidence="1 2">
    <name type="scientific">Nitrospira defluvii</name>
    <dbReference type="NCBI Taxonomy" id="330214"/>
    <lineage>
        <taxon>Bacteria</taxon>
        <taxon>Pseudomonadati</taxon>
        <taxon>Nitrospirota</taxon>
        <taxon>Nitrospiria</taxon>
        <taxon>Nitrospirales</taxon>
        <taxon>Nitrospiraceae</taxon>
        <taxon>Nitrospira</taxon>
    </lineage>
</organism>
<dbReference type="RefSeq" id="WP_213044228.1">
    <property type="nucleotide sequence ID" value="NZ_CAJNBJ010000021.1"/>
</dbReference>
<comment type="caution">
    <text evidence="1">The sequence shown here is derived from an EMBL/GenBank/DDBJ whole genome shotgun (WGS) entry which is preliminary data.</text>
</comment>